<proteinExistence type="predicted"/>
<protein>
    <recommendedName>
        <fullName evidence="2">DUF7610 domain-containing protein</fullName>
    </recommendedName>
</protein>
<evidence type="ECO:0000313" key="3">
    <source>
        <dbReference type="EMBL" id="RRT56560.1"/>
    </source>
</evidence>
<gene>
    <name evidence="3" type="ORF">B296_00047769</name>
</gene>
<evidence type="ECO:0000313" key="4">
    <source>
        <dbReference type="Proteomes" id="UP000287651"/>
    </source>
</evidence>
<accession>A0A426YXU3</accession>
<organism evidence="3 4">
    <name type="scientific">Ensete ventricosum</name>
    <name type="common">Abyssinian banana</name>
    <name type="synonym">Musa ensete</name>
    <dbReference type="NCBI Taxonomy" id="4639"/>
    <lineage>
        <taxon>Eukaryota</taxon>
        <taxon>Viridiplantae</taxon>
        <taxon>Streptophyta</taxon>
        <taxon>Embryophyta</taxon>
        <taxon>Tracheophyta</taxon>
        <taxon>Spermatophyta</taxon>
        <taxon>Magnoliopsida</taxon>
        <taxon>Liliopsida</taxon>
        <taxon>Zingiberales</taxon>
        <taxon>Musaceae</taxon>
        <taxon>Ensete</taxon>
    </lineage>
</organism>
<dbReference type="EMBL" id="AMZH03009573">
    <property type="protein sequence ID" value="RRT56560.1"/>
    <property type="molecule type" value="Genomic_DNA"/>
</dbReference>
<dbReference type="InterPro" id="IPR056029">
    <property type="entry name" value="DUF7610"/>
</dbReference>
<dbReference type="Pfam" id="PF24583">
    <property type="entry name" value="DUF7610"/>
    <property type="match status" value="1"/>
</dbReference>
<reference evidence="3 4" key="1">
    <citation type="journal article" date="2014" name="Agronomy (Basel)">
        <title>A Draft Genome Sequence for Ensete ventricosum, the Drought-Tolerant Tree Against Hunger.</title>
        <authorList>
            <person name="Harrison J."/>
            <person name="Moore K.A."/>
            <person name="Paszkiewicz K."/>
            <person name="Jones T."/>
            <person name="Grant M."/>
            <person name="Ambacheew D."/>
            <person name="Muzemil S."/>
            <person name="Studholme D.J."/>
        </authorList>
    </citation>
    <scope>NUCLEOTIDE SEQUENCE [LARGE SCALE GENOMIC DNA]</scope>
</reference>
<feature type="domain" description="DUF7610" evidence="2">
    <location>
        <begin position="13"/>
        <end position="59"/>
    </location>
</feature>
<comment type="caution">
    <text evidence="3">The sequence shown here is derived from an EMBL/GenBank/DDBJ whole genome shotgun (WGS) entry which is preliminary data.</text>
</comment>
<evidence type="ECO:0000256" key="1">
    <source>
        <dbReference type="SAM" id="MobiDB-lite"/>
    </source>
</evidence>
<feature type="compositionally biased region" description="Basic and acidic residues" evidence="1">
    <location>
        <begin position="91"/>
        <end position="114"/>
    </location>
</feature>
<feature type="region of interest" description="Disordered" evidence="1">
    <location>
        <begin position="91"/>
        <end position="118"/>
    </location>
</feature>
<sequence length="308" mass="34189">MAFGSESAGLFKMAKKIDFMKKILRAEADSQSTDRSKHISCIADKLSALEITFLEWVESSAGLGVIDHPETSSPAFSDTESYAVVQMDVASDRKDAEDENRWGKEQEQEVRADGEGEVEEDEKKEQCVFFASLHTPRRKSPNFLNNPLRKGVAVGDAPSRPPLPFPPVFPPPSSIVFFLIMLRSSSPPSFFPVRFEKPLVSPSRYRVRPVAASSSSPHALRTPRVTTTQHLRYDSAAKPSAGYAVTEESKVTSELDDATPPREERKGISGIYVPRQKYISVTKDDLLDAILSTFGSKQDAEEFKRLAM</sequence>
<feature type="region of interest" description="Disordered" evidence="1">
    <location>
        <begin position="238"/>
        <end position="267"/>
    </location>
</feature>
<dbReference type="AlphaFoldDB" id="A0A426YXU3"/>
<feature type="compositionally biased region" description="Basic and acidic residues" evidence="1">
    <location>
        <begin position="247"/>
        <end position="267"/>
    </location>
</feature>
<name>A0A426YXU3_ENSVE</name>
<dbReference type="Proteomes" id="UP000287651">
    <property type="component" value="Unassembled WGS sequence"/>
</dbReference>
<evidence type="ECO:0000259" key="2">
    <source>
        <dbReference type="Pfam" id="PF24583"/>
    </source>
</evidence>